<evidence type="ECO:0000313" key="8">
    <source>
        <dbReference type="EMBL" id="AEO32810.1"/>
    </source>
</evidence>
<dbReference type="Pfam" id="PF05005">
    <property type="entry name" value="Ocnus"/>
    <property type="match status" value="1"/>
</dbReference>
<dbReference type="Gene3D" id="3.50.20.20">
    <property type="entry name" value="Janus/Ocnus"/>
    <property type="match status" value="1"/>
</dbReference>
<reference evidence="8" key="1">
    <citation type="journal article" date="2011" name="PLoS ONE">
        <title>A deep insight into the sialotranscriptome of the gulf coast tick, Amblyomma maculatum.</title>
        <authorList>
            <person name="Karim S."/>
            <person name="Singh P."/>
            <person name="Ribeiro J.M."/>
        </authorList>
    </citation>
    <scope>NUCLEOTIDE SEQUENCE</scope>
    <source>
        <tissue evidence="8">Salivary gland</tissue>
    </source>
</reference>
<comment type="function">
    <text evidence="1">JanA and janB regulate somatic sex differentiation.</text>
</comment>
<feature type="binding site" evidence="7">
    <location>
        <position position="131"/>
    </location>
    <ligand>
        <name>substrate</name>
    </ligand>
</feature>
<name>G3MH42_AMBMU</name>
<dbReference type="AlphaFoldDB" id="G3MH42"/>
<keyword evidence="3" id="KW-0221">Differentiation</keyword>
<accession>G3MH42</accession>
<dbReference type="InterPro" id="IPR007702">
    <property type="entry name" value="Janus"/>
</dbReference>
<evidence type="ECO:0000256" key="4">
    <source>
        <dbReference type="ARBA" id="ARBA00022928"/>
    </source>
</evidence>
<dbReference type="GO" id="GO:0030154">
    <property type="term" value="P:cell differentiation"/>
    <property type="evidence" value="ECO:0007669"/>
    <property type="project" value="UniProtKB-KW"/>
</dbReference>
<proteinExistence type="evidence at transcript level"/>
<dbReference type="EMBL" id="JO841193">
    <property type="protein sequence ID" value="AEO32810.1"/>
    <property type="molecule type" value="mRNA"/>
</dbReference>
<dbReference type="SUPFAM" id="SSF143724">
    <property type="entry name" value="PHP14-like"/>
    <property type="match status" value="1"/>
</dbReference>
<evidence type="ECO:0000256" key="3">
    <source>
        <dbReference type="ARBA" id="ARBA00022782"/>
    </source>
</evidence>
<evidence type="ECO:0000256" key="6">
    <source>
        <dbReference type="PIRSR" id="PIRSR607702-1"/>
    </source>
</evidence>
<dbReference type="PANTHER" id="PTHR12258">
    <property type="entry name" value="JANUS-A/JANUS-B"/>
    <property type="match status" value="1"/>
</dbReference>
<feature type="active site" description="Proton acceptor" evidence="6">
    <location>
        <position position="159"/>
    </location>
</feature>
<dbReference type="FunFam" id="3.50.20.20:FF:000002">
    <property type="entry name" value="Sex-regulated protein janus-B"/>
    <property type="match status" value="1"/>
</dbReference>
<dbReference type="GO" id="GO:0007548">
    <property type="term" value="P:sex differentiation"/>
    <property type="evidence" value="ECO:0007669"/>
    <property type="project" value="UniProtKB-KW"/>
</dbReference>
<sequence>TDTGETERSQSWTGKSTLDFDFSFALPCFRLMPIANGRRVLSTLRSGLLNRRTSAVISTRAARNYKETQVRQLEPPTSGSWLLLLAGVSPVASTPFRLSFLQGARLCQSLAMSENSYETIPDVKLDNGRFKYVLIKVHDKNDASRSKLIVRGSASAAYHADIYEKEMSKIESINGLETECLGGGRIIHNPDCAEIKVFGYSQGYGQADHSKAVEILKRNFPEYKSITWSNEGY</sequence>
<keyword evidence="4" id="KW-0726">Sexual differentiation</keyword>
<evidence type="ECO:0000256" key="7">
    <source>
        <dbReference type="PIRSR" id="PIRSR607702-2"/>
    </source>
</evidence>
<evidence type="ECO:0000256" key="1">
    <source>
        <dbReference type="ARBA" id="ARBA00002508"/>
    </source>
</evidence>
<dbReference type="PANTHER" id="PTHR12258:SF5">
    <property type="entry name" value="BCDNA.GH02250-RELATED"/>
    <property type="match status" value="1"/>
</dbReference>
<dbReference type="GO" id="GO:0101006">
    <property type="term" value="F:protein histidine phosphatase activity"/>
    <property type="evidence" value="ECO:0007669"/>
    <property type="project" value="TreeGrafter"/>
</dbReference>
<evidence type="ECO:0000256" key="5">
    <source>
        <dbReference type="ARBA" id="ARBA00068496"/>
    </source>
</evidence>
<evidence type="ECO:0000256" key="2">
    <source>
        <dbReference type="ARBA" id="ARBA00010971"/>
    </source>
</evidence>
<dbReference type="InterPro" id="IPR038596">
    <property type="entry name" value="Janus_sf"/>
</dbReference>
<protein>
    <recommendedName>
        <fullName evidence="5">Sex-regulated protein janus-B</fullName>
    </recommendedName>
</protein>
<organism evidence="8">
    <name type="scientific">Amblyomma maculatum</name>
    <name type="common">Gulf Coast tick</name>
    <dbReference type="NCBI Taxonomy" id="34609"/>
    <lineage>
        <taxon>Eukaryota</taxon>
        <taxon>Metazoa</taxon>
        <taxon>Ecdysozoa</taxon>
        <taxon>Arthropoda</taxon>
        <taxon>Chelicerata</taxon>
        <taxon>Arachnida</taxon>
        <taxon>Acari</taxon>
        <taxon>Parasitiformes</taxon>
        <taxon>Ixodida</taxon>
        <taxon>Ixodoidea</taxon>
        <taxon>Ixodidae</taxon>
        <taxon>Amblyomminae</taxon>
        <taxon>Amblyomma</taxon>
    </lineage>
</organism>
<comment type="similarity">
    <text evidence="2">Belongs to the janus family.</text>
</comment>
<dbReference type="GO" id="GO:0005829">
    <property type="term" value="C:cytosol"/>
    <property type="evidence" value="ECO:0007669"/>
    <property type="project" value="TreeGrafter"/>
</dbReference>
<feature type="non-terminal residue" evidence="8">
    <location>
        <position position="1"/>
    </location>
</feature>